<name>A0A2P2P075_RHIMU</name>
<reference evidence="1" key="1">
    <citation type="submission" date="2018-02" db="EMBL/GenBank/DDBJ databases">
        <title>Rhizophora mucronata_Transcriptome.</title>
        <authorList>
            <person name="Meera S.P."/>
            <person name="Sreeshan A."/>
            <person name="Augustine A."/>
        </authorList>
    </citation>
    <scope>NUCLEOTIDE SEQUENCE</scope>
    <source>
        <tissue evidence="1">Leaf</tissue>
    </source>
</reference>
<protein>
    <submittedName>
        <fullName evidence="1">Uncharacterized protein</fullName>
    </submittedName>
</protein>
<proteinExistence type="predicted"/>
<dbReference type="EMBL" id="GGEC01067639">
    <property type="protein sequence ID" value="MBX48123.1"/>
    <property type="molecule type" value="Transcribed_RNA"/>
</dbReference>
<organism evidence="1">
    <name type="scientific">Rhizophora mucronata</name>
    <name type="common">Asiatic mangrove</name>
    <dbReference type="NCBI Taxonomy" id="61149"/>
    <lineage>
        <taxon>Eukaryota</taxon>
        <taxon>Viridiplantae</taxon>
        <taxon>Streptophyta</taxon>
        <taxon>Embryophyta</taxon>
        <taxon>Tracheophyta</taxon>
        <taxon>Spermatophyta</taxon>
        <taxon>Magnoliopsida</taxon>
        <taxon>eudicotyledons</taxon>
        <taxon>Gunneridae</taxon>
        <taxon>Pentapetalae</taxon>
        <taxon>rosids</taxon>
        <taxon>fabids</taxon>
        <taxon>Malpighiales</taxon>
        <taxon>Rhizophoraceae</taxon>
        <taxon>Rhizophora</taxon>
    </lineage>
</organism>
<evidence type="ECO:0000313" key="1">
    <source>
        <dbReference type="EMBL" id="MBX48123.1"/>
    </source>
</evidence>
<sequence length="35" mass="4169">MNLDTHNFINLEQRISISTLQMLLCKFFKEPTKLT</sequence>
<accession>A0A2P2P075</accession>
<dbReference type="AlphaFoldDB" id="A0A2P2P075"/>